<protein>
    <recommendedName>
        <fullName evidence="2">Endonuclease/exonuclease/phosphatase domain-containing protein</fullName>
    </recommendedName>
</protein>
<dbReference type="InterPro" id="IPR005135">
    <property type="entry name" value="Endo/exonuclease/phosphatase"/>
</dbReference>
<dbReference type="CDD" id="cd09083">
    <property type="entry name" value="EEP-1"/>
    <property type="match status" value="1"/>
</dbReference>
<feature type="signal peptide" evidence="1">
    <location>
        <begin position="1"/>
        <end position="19"/>
    </location>
</feature>
<keyword evidence="4" id="KW-1185">Reference proteome</keyword>
<accession>A0A0C2WIQ8</accession>
<dbReference type="GO" id="GO:0000175">
    <property type="term" value="F:3'-5'-RNA exonuclease activity"/>
    <property type="evidence" value="ECO:0007669"/>
    <property type="project" value="TreeGrafter"/>
</dbReference>
<dbReference type="SUPFAM" id="SSF56219">
    <property type="entry name" value="DNase I-like"/>
    <property type="match status" value="1"/>
</dbReference>
<dbReference type="InterPro" id="IPR036691">
    <property type="entry name" value="Endo/exonu/phosph_ase_sf"/>
</dbReference>
<dbReference type="InParanoid" id="A0A0C2WIQ8"/>
<name>A0A0C2WIQ8_AMAMK</name>
<keyword evidence="1" id="KW-0732">Signal</keyword>
<organism evidence="3 4">
    <name type="scientific">Amanita muscaria (strain Koide BX008)</name>
    <dbReference type="NCBI Taxonomy" id="946122"/>
    <lineage>
        <taxon>Eukaryota</taxon>
        <taxon>Fungi</taxon>
        <taxon>Dikarya</taxon>
        <taxon>Basidiomycota</taxon>
        <taxon>Agaricomycotina</taxon>
        <taxon>Agaricomycetes</taxon>
        <taxon>Agaricomycetidae</taxon>
        <taxon>Agaricales</taxon>
        <taxon>Pluteineae</taxon>
        <taxon>Amanitaceae</taxon>
        <taxon>Amanita</taxon>
    </lineage>
</organism>
<evidence type="ECO:0000313" key="3">
    <source>
        <dbReference type="EMBL" id="KIL61417.1"/>
    </source>
</evidence>
<dbReference type="Gene3D" id="3.60.10.10">
    <property type="entry name" value="Endonuclease/exonuclease/phosphatase"/>
    <property type="match status" value="1"/>
</dbReference>
<gene>
    <name evidence="3" type="ORF">M378DRAFT_166863</name>
</gene>
<dbReference type="AlphaFoldDB" id="A0A0C2WIQ8"/>
<dbReference type="Pfam" id="PF03372">
    <property type="entry name" value="Exo_endo_phos"/>
    <property type="match status" value="1"/>
</dbReference>
<dbReference type="EMBL" id="KN818284">
    <property type="protein sequence ID" value="KIL61417.1"/>
    <property type="molecule type" value="Genomic_DNA"/>
</dbReference>
<dbReference type="PANTHER" id="PTHR12121">
    <property type="entry name" value="CARBON CATABOLITE REPRESSOR PROTEIN 4"/>
    <property type="match status" value="1"/>
</dbReference>
<proteinExistence type="predicted"/>
<evidence type="ECO:0000256" key="1">
    <source>
        <dbReference type="SAM" id="SignalP"/>
    </source>
</evidence>
<dbReference type="HOGENOM" id="CLU_030508_0_1_1"/>
<evidence type="ECO:0000259" key="2">
    <source>
        <dbReference type="Pfam" id="PF03372"/>
    </source>
</evidence>
<dbReference type="PANTHER" id="PTHR12121:SF36">
    <property type="entry name" value="ENDONUCLEASE_EXONUCLEASE_PHOSPHATASE DOMAIN-CONTAINING PROTEIN"/>
    <property type="match status" value="1"/>
</dbReference>
<dbReference type="Proteomes" id="UP000054549">
    <property type="component" value="Unassembled WGS sequence"/>
</dbReference>
<sequence length="337" mass="37566">MYAITAVLVVSLMLGTTMAAVTNMRVVTYNLRYDSQPDNLTVQDTLNSLPDPLVEPKYLAVTQEKPWSTRRIRIAHDLLSAGIDIACFQEALVRQVNDLAELFGSDWDWYGLGRDDGIAAGEFSPIFYRKDVLKQVSRGTFWLSDDPFNPSKYPEAGSLRLCTAMRFAHVASGKYLTILNVHLDDQSDQQRRLAASMLLMRAKYEAFNTGAVFVIGDFNSPPNGRDSGAYNIITGATPPVPVNQTFADTYGVDSDKLPDFHMIDLRTATLRQNVSGNYATFTGFTAPQDTKEWERIDFILGGNNWGWYSNRYIVGTALSDDGILSSDHRPVYADISI</sequence>
<feature type="domain" description="Endonuclease/exonuclease/phosphatase" evidence="2">
    <location>
        <begin position="65"/>
        <end position="305"/>
    </location>
</feature>
<dbReference type="InterPro" id="IPR050410">
    <property type="entry name" value="CCR4/nocturin_mRNA_transcr"/>
</dbReference>
<evidence type="ECO:0000313" key="4">
    <source>
        <dbReference type="Proteomes" id="UP000054549"/>
    </source>
</evidence>
<feature type="chain" id="PRO_5002158193" description="Endonuclease/exonuclease/phosphatase domain-containing protein" evidence="1">
    <location>
        <begin position="20"/>
        <end position="337"/>
    </location>
</feature>
<reference evidence="3 4" key="1">
    <citation type="submission" date="2014-04" db="EMBL/GenBank/DDBJ databases">
        <title>Evolutionary Origins and Diversification of the Mycorrhizal Mutualists.</title>
        <authorList>
            <consortium name="DOE Joint Genome Institute"/>
            <consortium name="Mycorrhizal Genomics Consortium"/>
            <person name="Kohler A."/>
            <person name="Kuo A."/>
            <person name="Nagy L.G."/>
            <person name="Floudas D."/>
            <person name="Copeland A."/>
            <person name="Barry K.W."/>
            <person name="Cichocki N."/>
            <person name="Veneault-Fourrey C."/>
            <person name="LaButti K."/>
            <person name="Lindquist E.A."/>
            <person name="Lipzen A."/>
            <person name="Lundell T."/>
            <person name="Morin E."/>
            <person name="Murat C."/>
            <person name="Riley R."/>
            <person name="Ohm R."/>
            <person name="Sun H."/>
            <person name="Tunlid A."/>
            <person name="Henrissat B."/>
            <person name="Grigoriev I.V."/>
            <person name="Hibbett D.S."/>
            <person name="Martin F."/>
        </authorList>
    </citation>
    <scope>NUCLEOTIDE SEQUENCE [LARGE SCALE GENOMIC DNA]</scope>
    <source>
        <strain evidence="3 4">Koide BX008</strain>
    </source>
</reference>
<dbReference type="OrthoDB" id="276515at2759"/>